<dbReference type="Proteomes" id="UP000572540">
    <property type="component" value="Unassembled WGS sequence"/>
</dbReference>
<gene>
    <name evidence="1" type="ORF">GGD41_002769</name>
</gene>
<organism evidence="1 2">
    <name type="scientific">Paraburkholderia bryophila</name>
    <dbReference type="NCBI Taxonomy" id="420952"/>
    <lineage>
        <taxon>Bacteria</taxon>
        <taxon>Pseudomonadati</taxon>
        <taxon>Pseudomonadota</taxon>
        <taxon>Betaproteobacteria</taxon>
        <taxon>Burkholderiales</taxon>
        <taxon>Burkholderiaceae</taxon>
        <taxon>Paraburkholderia</taxon>
    </lineage>
</organism>
<comment type="caution">
    <text evidence="1">The sequence shown here is derived from an EMBL/GenBank/DDBJ whole genome shotgun (WGS) entry which is preliminary data.</text>
</comment>
<accession>A0A7Y9W8D2</accession>
<protein>
    <submittedName>
        <fullName evidence="1">Uncharacterized protein</fullName>
    </submittedName>
</protein>
<dbReference type="AlphaFoldDB" id="A0A7Y9W8D2"/>
<dbReference type="EMBL" id="JACCAU010000001">
    <property type="protein sequence ID" value="NYH15541.1"/>
    <property type="molecule type" value="Genomic_DNA"/>
</dbReference>
<evidence type="ECO:0000313" key="1">
    <source>
        <dbReference type="EMBL" id="NYH15541.1"/>
    </source>
</evidence>
<name>A0A7Y9W8D2_9BURK</name>
<reference evidence="1 2" key="1">
    <citation type="submission" date="2020-07" db="EMBL/GenBank/DDBJ databases">
        <title>Exploring microbial biodiversity for novel pathways involved in the catabolism of aromatic compounds derived from lignin.</title>
        <authorList>
            <person name="Elkins J."/>
        </authorList>
    </citation>
    <scope>NUCLEOTIDE SEQUENCE [LARGE SCALE GENOMIC DNA]</scope>
    <source>
        <strain evidence="1 2">H2C3B</strain>
    </source>
</reference>
<sequence length="58" mass="6895">MEQSHMRVDACGPLTIKAKTLLLLQLLLRKRLLHHINIYCLNCLSCYYVNICCKNRRY</sequence>
<evidence type="ECO:0000313" key="2">
    <source>
        <dbReference type="Proteomes" id="UP000572540"/>
    </source>
</evidence>
<proteinExistence type="predicted"/>